<feature type="domain" description="Protein kinase" evidence="2">
    <location>
        <begin position="85"/>
        <end position="335"/>
    </location>
</feature>
<dbReference type="PROSITE" id="PS50011">
    <property type="entry name" value="PROTEIN_KINASE_DOM"/>
    <property type="match status" value="1"/>
</dbReference>
<dbReference type="InterPro" id="IPR008271">
    <property type="entry name" value="Ser/Thr_kinase_AS"/>
</dbReference>
<dbReference type="GO" id="GO:0004674">
    <property type="term" value="F:protein serine/threonine kinase activity"/>
    <property type="evidence" value="ECO:0007669"/>
    <property type="project" value="TreeGrafter"/>
</dbReference>
<dbReference type="GO" id="GO:0008270">
    <property type="term" value="F:zinc ion binding"/>
    <property type="evidence" value="ECO:0007669"/>
    <property type="project" value="UniProtKB-KW"/>
</dbReference>
<dbReference type="InterPro" id="IPR013083">
    <property type="entry name" value="Znf_RING/FYVE/PHD"/>
</dbReference>
<dbReference type="InterPro" id="IPR019956">
    <property type="entry name" value="Ubiquitin_dom"/>
</dbReference>
<evidence type="ECO:0000259" key="2">
    <source>
        <dbReference type="PROSITE" id="PS50011"/>
    </source>
</evidence>
<accession>A0A9Q0LSX7</accession>
<dbReference type="InterPro" id="IPR000626">
    <property type="entry name" value="Ubiquitin-like_dom"/>
</dbReference>
<dbReference type="SMART" id="SM00220">
    <property type="entry name" value="S_TKc"/>
    <property type="match status" value="1"/>
</dbReference>
<keyword evidence="6" id="KW-1185">Reference proteome</keyword>
<reference evidence="5" key="1">
    <citation type="submission" date="2022-10" db="EMBL/GenBank/DDBJ databases">
        <title>Novel sulphate-reducing endosymbionts in the free-living metamonad Anaeramoeba.</title>
        <authorList>
            <person name="Jerlstrom-Hultqvist J."/>
            <person name="Cepicka I."/>
            <person name="Gallot-Lavallee L."/>
            <person name="Salas-Leiva D."/>
            <person name="Curtis B.A."/>
            <person name="Zahonova K."/>
            <person name="Pipaliya S."/>
            <person name="Dacks J."/>
            <person name="Roger A.J."/>
        </authorList>
    </citation>
    <scope>NUCLEOTIDE SEQUENCE</scope>
    <source>
        <strain evidence="5">BMAN</strain>
    </source>
</reference>
<dbReference type="SMART" id="SM00213">
    <property type="entry name" value="UBQ"/>
    <property type="match status" value="1"/>
</dbReference>
<dbReference type="InterPro" id="IPR001841">
    <property type="entry name" value="Znf_RING"/>
</dbReference>
<dbReference type="AlphaFoldDB" id="A0A9Q0LSX7"/>
<dbReference type="SUPFAM" id="SSF56112">
    <property type="entry name" value="Protein kinase-like (PK-like)"/>
    <property type="match status" value="1"/>
</dbReference>
<dbReference type="PRINTS" id="PR00348">
    <property type="entry name" value="UBIQUITIN"/>
</dbReference>
<comment type="caution">
    <text evidence="5">The sequence shown here is derived from an EMBL/GenBank/DDBJ whole genome shotgun (WGS) entry which is preliminary data.</text>
</comment>
<dbReference type="Gene3D" id="3.10.20.90">
    <property type="entry name" value="Phosphatidylinositol 3-kinase Catalytic Subunit, Chain A, domain 1"/>
    <property type="match status" value="1"/>
</dbReference>
<feature type="domain" description="RING-type" evidence="4">
    <location>
        <begin position="8"/>
        <end position="46"/>
    </location>
</feature>
<dbReference type="SUPFAM" id="SSF54236">
    <property type="entry name" value="Ubiquitin-like"/>
    <property type="match status" value="1"/>
</dbReference>
<dbReference type="PROSITE" id="PS00108">
    <property type="entry name" value="PROTEIN_KINASE_ST"/>
    <property type="match status" value="1"/>
</dbReference>
<dbReference type="EMBL" id="JAPDFW010000055">
    <property type="protein sequence ID" value="KAJ5078115.1"/>
    <property type="molecule type" value="Genomic_DNA"/>
</dbReference>
<dbReference type="Pfam" id="PF00240">
    <property type="entry name" value="ubiquitin"/>
    <property type="match status" value="1"/>
</dbReference>
<protein>
    <submittedName>
        <fullName evidence="5">Palmitoyltransferase</fullName>
    </submittedName>
</protein>
<feature type="domain" description="Ubiquitin-like" evidence="3">
    <location>
        <begin position="352"/>
        <end position="427"/>
    </location>
</feature>
<keyword evidence="1" id="KW-0479">Metal-binding</keyword>
<dbReference type="PROSITE" id="PS50089">
    <property type="entry name" value="ZF_RING_2"/>
    <property type="match status" value="1"/>
</dbReference>
<organism evidence="5 6">
    <name type="scientific">Anaeramoeba ignava</name>
    <name type="common">Anaerobic marine amoeba</name>
    <dbReference type="NCBI Taxonomy" id="1746090"/>
    <lineage>
        <taxon>Eukaryota</taxon>
        <taxon>Metamonada</taxon>
        <taxon>Anaeramoebidae</taxon>
        <taxon>Anaeramoeba</taxon>
    </lineage>
</organism>
<dbReference type="InterPro" id="IPR029071">
    <property type="entry name" value="Ubiquitin-like_domsf"/>
</dbReference>
<keyword evidence="1" id="KW-0862">Zinc</keyword>
<evidence type="ECO:0000256" key="1">
    <source>
        <dbReference type="PROSITE-ProRule" id="PRU00175"/>
    </source>
</evidence>
<dbReference type="InterPro" id="IPR051681">
    <property type="entry name" value="Ser/Thr_Kinases-Pseudokinases"/>
</dbReference>
<name>A0A9Q0LSX7_ANAIG</name>
<dbReference type="Proteomes" id="UP001149090">
    <property type="component" value="Unassembled WGS sequence"/>
</dbReference>
<dbReference type="InterPro" id="IPR011009">
    <property type="entry name" value="Kinase-like_dom_sf"/>
</dbReference>
<dbReference type="PANTHER" id="PTHR44329:SF140">
    <property type="entry name" value="INACTIVE PROTEIN TYROSINE KINASE PTKL"/>
    <property type="match status" value="1"/>
</dbReference>
<dbReference type="OrthoDB" id="428577at2759"/>
<dbReference type="SUPFAM" id="SSF57850">
    <property type="entry name" value="RING/U-box"/>
    <property type="match status" value="1"/>
</dbReference>
<evidence type="ECO:0000313" key="5">
    <source>
        <dbReference type="EMBL" id="KAJ5078115.1"/>
    </source>
</evidence>
<dbReference type="PANTHER" id="PTHR44329">
    <property type="entry name" value="SERINE/THREONINE-PROTEIN KINASE TNNI3K-RELATED"/>
    <property type="match status" value="1"/>
</dbReference>
<gene>
    <name evidence="5" type="ORF">M0811_05373</name>
</gene>
<evidence type="ECO:0000259" key="3">
    <source>
        <dbReference type="PROSITE" id="PS50053"/>
    </source>
</evidence>
<keyword evidence="1" id="KW-0863">Zinc-finger</keyword>
<dbReference type="Gene3D" id="1.10.510.10">
    <property type="entry name" value="Transferase(Phosphotransferase) domain 1"/>
    <property type="match status" value="1"/>
</dbReference>
<proteinExistence type="predicted"/>
<dbReference type="GO" id="GO:0005524">
    <property type="term" value="F:ATP binding"/>
    <property type="evidence" value="ECO:0007669"/>
    <property type="project" value="InterPro"/>
</dbReference>
<dbReference type="PROSITE" id="PS50053">
    <property type="entry name" value="UBIQUITIN_2"/>
    <property type="match status" value="1"/>
</dbReference>
<evidence type="ECO:0000259" key="4">
    <source>
        <dbReference type="PROSITE" id="PS50089"/>
    </source>
</evidence>
<dbReference type="InterPro" id="IPR000719">
    <property type="entry name" value="Prot_kinase_dom"/>
</dbReference>
<dbReference type="Pfam" id="PF00069">
    <property type="entry name" value="Pkinase"/>
    <property type="match status" value="1"/>
</dbReference>
<dbReference type="Gene3D" id="3.30.40.10">
    <property type="entry name" value="Zinc/RING finger domain, C3HC4 (zinc finger)"/>
    <property type="match status" value="1"/>
</dbReference>
<sequence>MEFQSLTCPICFKEYSEVRKPMIVCVEGHSVCECCLKNIYSCPFCRTSLKNFQTILNVDLLQLVEKNKNKQIIPNVPIIPLSQINIGDEPFAGGGSADIYRVQWGTNQVALKKLRIQADEKSKKEFQNELQLATKLSHSNIIRIFGIVEFDKSFGILMEYAEQGNLEQKIPNLTFQEQIDYSLKIIDGIKYLHLKSIIHRDLKPQNILISNNQPKISNFGLSKISEHTMKVTSVALSLLYSAPELFQQGNEYDSSCDIFSLSMILFQIFSKKQPFQNENSMIVTMKIMQGTRPEFPNNFPKELIEVIKKGWSQNRKERCSLNEFIQCLDQMKRTLQTVNSQINNNHNNNPIIQIFVKTWEGKRIDLEVNKEDSVDSLMEKIHESEGTPVEQFRSMYKGKQLQSGKRLNDYNIQCGTTIQLILKLRGGGSCLPDMQFANMTENAWKTRDWSKDAPDWRKACNGLNLEGKCTNKDCKAHNEWVIMHFGFGTFEMNSQKVLEKSICPICKELVESEKPAFVDCKWKFEGIKKENGKLKKESSEWQPIGNHYHVFDLEKGGTATWKSLTFYTEKND</sequence>
<evidence type="ECO:0000313" key="6">
    <source>
        <dbReference type="Proteomes" id="UP001149090"/>
    </source>
</evidence>